<dbReference type="PANTHER" id="PTHR30532">
    <property type="entry name" value="IRON III DICITRATE-BINDING PERIPLASMIC PROTEIN"/>
    <property type="match status" value="1"/>
</dbReference>
<dbReference type="SUPFAM" id="SSF53807">
    <property type="entry name" value="Helical backbone' metal receptor"/>
    <property type="match status" value="2"/>
</dbReference>
<keyword evidence="8" id="KW-1185">Reference proteome</keyword>
<comment type="caution">
    <text evidence="7">The sequence shown here is derived from an EMBL/GenBank/DDBJ whole genome shotgun (WGS) entry which is preliminary data.</text>
</comment>
<evidence type="ECO:0000256" key="1">
    <source>
        <dbReference type="ARBA" id="ARBA00004196"/>
    </source>
</evidence>
<feature type="coiled-coil region" evidence="5">
    <location>
        <begin position="362"/>
        <end position="400"/>
    </location>
</feature>
<protein>
    <submittedName>
        <fullName evidence="7">ABC transporter substrate-binding protein</fullName>
    </submittedName>
</protein>
<evidence type="ECO:0000256" key="2">
    <source>
        <dbReference type="ARBA" id="ARBA00008814"/>
    </source>
</evidence>
<proteinExistence type="inferred from homology"/>
<keyword evidence="3" id="KW-0813">Transport</keyword>
<evidence type="ECO:0000256" key="3">
    <source>
        <dbReference type="ARBA" id="ARBA00022448"/>
    </source>
</evidence>
<organism evidence="7 8">
    <name type="scientific">Paenibacillus thermoaerophilus</name>
    <dbReference type="NCBI Taxonomy" id="1215385"/>
    <lineage>
        <taxon>Bacteria</taxon>
        <taxon>Bacillati</taxon>
        <taxon>Bacillota</taxon>
        <taxon>Bacilli</taxon>
        <taxon>Bacillales</taxon>
        <taxon>Paenibacillaceae</taxon>
        <taxon>Paenibacillus</taxon>
    </lineage>
</organism>
<dbReference type="InterPro" id="IPR002491">
    <property type="entry name" value="ABC_transptr_periplasmic_BD"/>
</dbReference>
<reference evidence="8" key="1">
    <citation type="journal article" date="2019" name="Int. J. Syst. Evol. Microbiol.">
        <title>The Global Catalogue of Microorganisms (GCM) 10K type strain sequencing project: providing services to taxonomists for standard genome sequencing and annotation.</title>
        <authorList>
            <consortium name="The Broad Institute Genomics Platform"/>
            <consortium name="The Broad Institute Genome Sequencing Center for Infectious Disease"/>
            <person name="Wu L."/>
            <person name="Ma J."/>
        </authorList>
    </citation>
    <scope>NUCLEOTIDE SEQUENCE [LARGE SCALE GENOMIC DNA]</scope>
    <source>
        <strain evidence="8">JCM 18657</strain>
    </source>
</reference>
<evidence type="ECO:0000256" key="4">
    <source>
        <dbReference type="ARBA" id="ARBA00022729"/>
    </source>
</evidence>
<dbReference type="PANTHER" id="PTHR30532:SF10">
    <property type="entry name" value="IRON-UPTAKE SYSTEM-BINDING PROTEIN"/>
    <property type="match status" value="1"/>
</dbReference>
<evidence type="ECO:0000259" key="6">
    <source>
        <dbReference type="PROSITE" id="PS50983"/>
    </source>
</evidence>
<evidence type="ECO:0000256" key="5">
    <source>
        <dbReference type="SAM" id="Coils"/>
    </source>
</evidence>
<comment type="subcellular location">
    <subcellularLocation>
        <location evidence="1">Cell envelope</location>
    </subcellularLocation>
</comment>
<keyword evidence="5" id="KW-0175">Coiled coil</keyword>
<evidence type="ECO:0000313" key="8">
    <source>
        <dbReference type="Proteomes" id="UP001596528"/>
    </source>
</evidence>
<evidence type="ECO:0000313" key="7">
    <source>
        <dbReference type="EMBL" id="MFC7749681.1"/>
    </source>
</evidence>
<dbReference type="Pfam" id="PF01497">
    <property type="entry name" value="Peripla_BP_2"/>
    <property type="match status" value="2"/>
</dbReference>
<accession>A0ABW2V322</accession>
<keyword evidence="4" id="KW-0732">Signal</keyword>
<dbReference type="PROSITE" id="PS50983">
    <property type="entry name" value="FE_B12_PBP"/>
    <property type="match status" value="2"/>
</dbReference>
<feature type="domain" description="Fe/B12 periplasmic-binding" evidence="6">
    <location>
        <begin position="263"/>
        <end position="522"/>
    </location>
</feature>
<sequence>MTPTVYIKSRRRKIAAYTAPVAGQLLALHIIPYAAPMHPKWTAYYYKTYREDIAVHLSAYRKNQHWEANVAKLAEARPDIVICTDRVDQAEKEKLDRVAPVVYVPWELNWRDQLRFIAEALGETREAELWLESYDRKITMARDRLRREATEDTVLILRISNQTLSAYCNRSMAEVFYGDLRMPASCLGGGAEYDQRITPEQLADVQADRLLLLIRQETETLNFWSSLQHSAAWLDLKAVRNHRVCYISSDPWCEYSASAHERIVITGSLEAMEDALALGVKPVGGITVGGKFPGMFAEITGSTQPIGEKAQPDIEAILKLKPDVILSTTKFPAEVGDKLVKIAPTIPVSHVSTDWEANLRLLAELTGNEAKAEQILQKYKADLENAKKQLGEKLKDKKVVIVRIRAGNIMIYHDDIFFNPSLYADLGLTVPEQVKAAKSQEVISLEKFSEMNPDYIFVQFSEDENADKPKALEDLQNNPIWKSLNAVKNNRVFVNVVDPLAQGGTAWSKVQFLKAAIENLNK</sequence>
<feature type="domain" description="Fe/B12 periplasmic-binding" evidence="6">
    <location>
        <begin position="13"/>
        <end position="272"/>
    </location>
</feature>
<dbReference type="Gene3D" id="3.40.50.1980">
    <property type="entry name" value="Nitrogenase molybdenum iron protein domain"/>
    <property type="match status" value="4"/>
</dbReference>
<name>A0ABW2V322_9BACL</name>
<comment type="similarity">
    <text evidence="2">Belongs to the bacterial solute-binding protein 8 family.</text>
</comment>
<dbReference type="CDD" id="cd01138">
    <property type="entry name" value="FeuA"/>
    <property type="match status" value="1"/>
</dbReference>
<gene>
    <name evidence="7" type="ORF">ACFQWB_06980</name>
</gene>
<dbReference type="EMBL" id="JBHTGQ010000016">
    <property type="protein sequence ID" value="MFC7749681.1"/>
    <property type="molecule type" value="Genomic_DNA"/>
</dbReference>
<dbReference type="InterPro" id="IPR051313">
    <property type="entry name" value="Bact_iron-sidero_bind"/>
</dbReference>
<dbReference type="RefSeq" id="WP_379252643.1">
    <property type="nucleotide sequence ID" value="NZ_JBHTGQ010000016.1"/>
</dbReference>
<dbReference type="Proteomes" id="UP001596528">
    <property type="component" value="Unassembled WGS sequence"/>
</dbReference>